<dbReference type="OrthoDB" id="757982at2759"/>
<comment type="caution">
    <text evidence="4">The sequence shown here is derived from an EMBL/GenBank/DDBJ whole genome shotgun (WGS) entry which is preliminary data.</text>
</comment>
<dbReference type="GO" id="GO:0005829">
    <property type="term" value="C:cytosol"/>
    <property type="evidence" value="ECO:0007669"/>
    <property type="project" value="TreeGrafter"/>
</dbReference>
<dbReference type="PANTHER" id="PTHR11469">
    <property type="entry name" value="GLUCOSE-6-PHOSPHATE ISOMERASE"/>
    <property type="match status" value="1"/>
</dbReference>
<dbReference type="GO" id="GO:0004347">
    <property type="term" value="F:glucose-6-phosphate isomerase activity"/>
    <property type="evidence" value="ECO:0007669"/>
    <property type="project" value="InterPro"/>
</dbReference>
<dbReference type="GO" id="GO:0006094">
    <property type="term" value="P:gluconeogenesis"/>
    <property type="evidence" value="ECO:0007669"/>
    <property type="project" value="UniProtKB-KW"/>
</dbReference>
<evidence type="ECO:0000313" key="4">
    <source>
        <dbReference type="EMBL" id="KAF6169979.1"/>
    </source>
</evidence>
<dbReference type="GO" id="GO:0006096">
    <property type="term" value="P:glycolytic process"/>
    <property type="evidence" value="ECO:0007669"/>
    <property type="project" value="UniProtKB-KW"/>
</dbReference>
<dbReference type="GO" id="GO:0048029">
    <property type="term" value="F:monosaccharide binding"/>
    <property type="evidence" value="ECO:0007669"/>
    <property type="project" value="TreeGrafter"/>
</dbReference>
<keyword evidence="5" id="KW-1185">Reference proteome</keyword>
<keyword evidence="1" id="KW-0312">Gluconeogenesis</keyword>
<dbReference type="SUPFAM" id="SSF53697">
    <property type="entry name" value="SIS domain"/>
    <property type="match status" value="1"/>
</dbReference>
<sequence>MVECKSRTGRKDAATSVHFRDVSDVWKVLDKISKFSEMVRSGSWVGATGKALKDVVAVGIGGSFLGPLFVHTALQTDPEAITCAKGHQLRLLENVETSIISYCRQGSLMEVDTTVQTMASTDHHLTAIKELSPFNDFLFEWKSRNKDKSFSDVGDMRIRSRNIRPREGQVYRELLLDYSLRSYLEVFLLDQQMKIFLQGSLVKSRSLTKSLVKPVFFNGNVMGKPVLLTFGLCQLEFEHRNNGIFLYWHGRLIEVIFAFQYLASHSP</sequence>
<dbReference type="GO" id="GO:0051156">
    <property type="term" value="P:glucose 6-phosphate metabolic process"/>
    <property type="evidence" value="ECO:0007669"/>
    <property type="project" value="TreeGrafter"/>
</dbReference>
<protein>
    <recommendedName>
        <fullName evidence="6">Glucose-6-phosphate isomerase</fullName>
    </recommendedName>
</protein>
<dbReference type="Pfam" id="PF00342">
    <property type="entry name" value="PGI"/>
    <property type="match status" value="1"/>
</dbReference>
<evidence type="ECO:0000256" key="3">
    <source>
        <dbReference type="ARBA" id="ARBA00023235"/>
    </source>
</evidence>
<dbReference type="InterPro" id="IPR046348">
    <property type="entry name" value="SIS_dom_sf"/>
</dbReference>
<keyword evidence="2" id="KW-0324">Glycolysis</keyword>
<keyword evidence="3" id="KW-0413">Isomerase</keyword>
<evidence type="ECO:0000256" key="2">
    <source>
        <dbReference type="ARBA" id="ARBA00023152"/>
    </source>
</evidence>
<name>A0A7J7NS43_9MAGN</name>
<reference evidence="4 5" key="1">
    <citation type="journal article" date="2020" name="IScience">
        <title>Genome Sequencing of the Endangered Kingdonia uniflora (Circaeasteraceae, Ranunculales) Reveals Potential Mechanisms of Evolutionary Specialization.</title>
        <authorList>
            <person name="Sun Y."/>
            <person name="Deng T."/>
            <person name="Zhang A."/>
            <person name="Moore M.J."/>
            <person name="Landis J.B."/>
            <person name="Lin N."/>
            <person name="Zhang H."/>
            <person name="Zhang X."/>
            <person name="Huang J."/>
            <person name="Zhang X."/>
            <person name="Sun H."/>
            <person name="Wang H."/>
        </authorList>
    </citation>
    <scope>NUCLEOTIDE SEQUENCE [LARGE SCALE GENOMIC DNA]</scope>
    <source>
        <strain evidence="4">TB1705</strain>
        <tissue evidence="4">Leaf</tissue>
    </source>
</reference>
<organism evidence="4 5">
    <name type="scientific">Kingdonia uniflora</name>
    <dbReference type="NCBI Taxonomy" id="39325"/>
    <lineage>
        <taxon>Eukaryota</taxon>
        <taxon>Viridiplantae</taxon>
        <taxon>Streptophyta</taxon>
        <taxon>Embryophyta</taxon>
        <taxon>Tracheophyta</taxon>
        <taxon>Spermatophyta</taxon>
        <taxon>Magnoliopsida</taxon>
        <taxon>Ranunculales</taxon>
        <taxon>Circaeasteraceae</taxon>
        <taxon>Kingdonia</taxon>
    </lineage>
</organism>
<dbReference type="InterPro" id="IPR001672">
    <property type="entry name" value="G6P_Isomerase"/>
</dbReference>
<proteinExistence type="predicted"/>
<dbReference type="Gene3D" id="3.40.50.10490">
    <property type="entry name" value="Glucose-6-phosphate isomerase like protein, domain 1"/>
    <property type="match status" value="1"/>
</dbReference>
<gene>
    <name evidence="4" type="ORF">GIB67_034371</name>
</gene>
<dbReference type="PANTHER" id="PTHR11469:SF1">
    <property type="entry name" value="GLUCOSE-6-PHOSPHATE ISOMERASE"/>
    <property type="match status" value="1"/>
</dbReference>
<accession>A0A7J7NS43</accession>
<evidence type="ECO:0008006" key="6">
    <source>
        <dbReference type="Google" id="ProtNLM"/>
    </source>
</evidence>
<evidence type="ECO:0000256" key="1">
    <source>
        <dbReference type="ARBA" id="ARBA00022432"/>
    </source>
</evidence>
<dbReference type="Proteomes" id="UP000541444">
    <property type="component" value="Unassembled WGS sequence"/>
</dbReference>
<dbReference type="EMBL" id="JACGCM010000622">
    <property type="protein sequence ID" value="KAF6169979.1"/>
    <property type="molecule type" value="Genomic_DNA"/>
</dbReference>
<dbReference type="GO" id="GO:0097367">
    <property type="term" value="F:carbohydrate derivative binding"/>
    <property type="evidence" value="ECO:0007669"/>
    <property type="project" value="InterPro"/>
</dbReference>
<dbReference type="PROSITE" id="PS51463">
    <property type="entry name" value="P_GLUCOSE_ISOMERASE_3"/>
    <property type="match status" value="1"/>
</dbReference>
<dbReference type="AlphaFoldDB" id="A0A7J7NS43"/>
<evidence type="ECO:0000313" key="5">
    <source>
        <dbReference type="Proteomes" id="UP000541444"/>
    </source>
</evidence>